<feature type="domain" description="FAD/NAD(P)-binding" evidence="8">
    <location>
        <begin position="7"/>
        <end position="128"/>
    </location>
</feature>
<dbReference type="OrthoDB" id="9805710at2"/>
<dbReference type="Proteomes" id="UP000282892">
    <property type="component" value="Chromosome"/>
</dbReference>
<evidence type="ECO:0000256" key="5">
    <source>
        <dbReference type="ARBA" id="ARBA00022946"/>
    </source>
</evidence>
<evidence type="ECO:0000256" key="6">
    <source>
        <dbReference type="ARBA" id="ARBA00023002"/>
    </source>
</evidence>
<dbReference type="PANTHER" id="PTHR10632:SF2">
    <property type="entry name" value="SULFIDE:QUINONE OXIDOREDUCTASE, MITOCHONDRIAL"/>
    <property type="match status" value="1"/>
</dbReference>
<dbReference type="GO" id="GO:0070221">
    <property type="term" value="P:sulfide oxidation, using sulfide:quinone oxidoreductase"/>
    <property type="evidence" value="ECO:0007669"/>
    <property type="project" value="TreeGrafter"/>
</dbReference>
<dbReference type="Pfam" id="PF07992">
    <property type="entry name" value="Pyr_redox_2"/>
    <property type="match status" value="1"/>
</dbReference>
<keyword evidence="7" id="KW-1133">Transmembrane helix</keyword>
<dbReference type="GO" id="GO:0071949">
    <property type="term" value="F:FAD binding"/>
    <property type="evidence" value="ECO:0007669"/>
    <property type="project" value="TreeGrafter"/>
</dbReference>
<evidence type="ECO:0000259" key="8">
    <source>
        <dbReference type="Pfam" id="PF07992"/>
    </source>
</evidence>
<keyword evidence="6" id="KW-0560">Oxidoreductase</keyword>
<keyword evidence="7" id="KW-0812">Transmembrane</keyword>
<dbReference type="GO" id="GO:0048038">
    <property type="term" value="F:quinone binding"/>
    <property type="evidence" value="ECO:0007669"/>
    <property type="project" value="UniProtKB-KW"/>
</dbReference>
<organism evidence="9 10">
    <name type="scientific">Neobacillus mesonae</name>
    <dbReference type="NCBI Taxonomy" id="1193713"/>
    <lineage>
        <taxon>Bacteria</taxon>
        <taxon>Bacillati</taxon>
        <taxon>Bacillota</taxon>
        <taxon>Bacilli</taxon>
        <taxon>Bacillales</taxon>
        <taxon>Bacillaceae</taxon>
        <taxon>Neobacillus</taxon>
    </lineage>
</organism>
<evidence type="ECO:0000256" key="1">
    <source>
        <dbReference type="ARBA" id="ARBA00001974"/>
    </source>
</evidence>
<dbReference type="InterPro" id="IPR036188">
    <property type="entry name" value="FAD/NAD-bd_sf"/>
</dbReference>
<dbReference type="SUPFAM" id="SSF51905">
    <property type="entry name" value="FAD/NAD(P)-binding domain"/>
    <property type="match status" value="1"/>
</dbReference>
<dbReference type="InterPro" id="IPR015904">
    <property type="entry name" value="Sulphide_quinone_reductase"/>
</dbReference>
<keyword evidence="4" id="KW-0274">FAD</keyword>
<dbReference type="FunFam" id="3.50.50.60:FF:000034">
    <property type="entry name" value="sulfide:quinone oxidoreductase, mitochondrial"/>
    <property type="match status" value="1"/>
</dbReference>
<keyword evidence="7" id="KW-0472">Membrane</keyword>
<evidence type="ECO:0000256" key="7">
    <source>
        <dbReference type="SAM" id="Phobius"/>
    </source>
</evidence>
<dbReference type="AlphaFoldDB" id="A0A3Q9QZN7"/>
<dbReference type="GO" id="GO:0070224">
    <property type="term" value="F:sulfide:quinone oxidoreductase activity"/>
    <property type="evidence" value="ECO:0007669"/>
    <property type="project" value="TreeGrafter"/>
</dbReference>
<keyword evidence="2" id="KW-0285">Flavoprotein</keyword>
<evidence type="ECO:0000256" key="3">
    <source>
        <dbReference type="ARBA" id="ARBA00022719"/>
    </source>
</evidence>
<name>A0A3Q9QZN7_9BACI</name>
<dbReference type="InterPro" id="IPR023753">
    <property type="entry name" value="FAD/NAD-binding_dom"/>
</dbReference>
<keyword evidence="5" id="KW-0809">Transit peptide</keyword>
<protein>
    <submittedName>
        <fullName evidence="9">Pyridine nucleotide-disulfide oxidoreductase</fullName>
    </submittedName>
</protein>
<keyword evidence="10" id="KW-1185">Reference proteome</keyword>
<reference evidence="9 10" key="1">
    <citation type="submission" date="2017-07" db="EMBL/GenBank/DDBJ databases">
        <title>The complete genome sequence of Bacillus mesonae strain H20-5, an efficient strain improving plant abiotic stress resistance.</title>
        <authorList>
            <person name="Kim S.Y."/>
            <person name="Song H."/>
            <person name="Sang M.K."/>
            <person name="Weon H.-Y."/>
            <person name="Song J."/>
        </authorList>
    </citation>
    <scope>NUCLEOTIDE SEQUENCE [LARGE SCALE GENOMIC DNA]</scope>
    <source>
        <strain evidence="9 10">H20-5</strain>
    </source>
</reference>
<proteinExistence type="predicted"/>
<dbReference type="STRING" id="1193713.GCA_001636315_00066"/>
<dbReference type="PANTHER" id="PTHR10632">
    <property type="entry name" value="SULFIDE:QUINONE OXIDOREDUCTASE"/>
    <property type="match status" value="1"/>
</dbReference>
<evidence type="ECO:0000313" key="10">
    <source>
        <dbReference type="Proteomes" id="UP000282892"/>
    </source>
</evidence>
<evidence type="ECO:0000256" key="2">
    <source>
        <dbReference type="ARBA" id="ARBA00022630"/>
    </source>
</evidence>
<comment type="cofactor">
    <cofactor evidence="1">
        <name>FAD</name>
        <dbReference type="ChEBI" id="CHEBI:57692"/>
    </cofactor>
</comment>
<keyword evidence="3" id="KW-0874">Quinone</keyword>
<dbReference type="Gene3D" id="3.50.50.60">
    <property type="entry name" value="FAD/NAD(P)-binding domain"/>
    <property type="match status" value="2"/>
</dbReference>
<dbReference type="KEGG" id="nmk:CHR53_16215"/>
<accession>A0A3Q9QZN7</accession>
<evidence type="ECO:0000313" key="9">
    <source>
        <dbReference type="EMBL" id="AZU62685.1"/>
    </source>
</evidence>
<sequence length="399" mass="44253">MGKLTKYTVAIVGAGSAGISIAARLVRKSPALREQVVIIDPSDKHYYQPLWTLVGGGAADLADSVREQATLIPEGVKWLKESVEQFFPDENSLVTKEGTTIQYHYLVVAAGIQIDWDKIKGLKETMGKNGVCSNYSHHYVKSTWTNIENFQGGTAIFTQSSTPVKCAGAPQKIMYLADDYFRQSGVRENSNIIFASGLPAIFAVKRYAETLEQVIERKGIETQYRVELIAIDGVKKEVTFQNLDTQETFTHKFDMIHVTPPMGPPEFIAKSPIADSGGWVDVDTATLRHKIYKNIFGAGDCSNLPTSKTGAAIRKQAPVVADNLLSLWKGKAMNAKYDGYTSCPLVTGYNKLVLAEFDYQKNPSESFPIDQSKERISMYLLKKNVLPIVYWNGMLRGLM</sequence>
<evidence type="ECO:0000256" key="4">
    <source>
        <dbReference type="ARBA" id="ARBA00022827"/>
    </source>
</evidence>
<feature type="transmembrane region" description="Helical" evidence="7">
    <location>
        <begin position="7"/>
        <end position="26"/>
    </location>
</feature>
<dbReference type="EMBL" id="CP022572">
    <property type="protein sequence ID" value="AZU62685.1"/>
    <property type="molecule type" value="Genomic_DNA"/>
</dbReference>
<gene>
    <name evidence="9" type="ORF">CHR53_16215</name>
</gene>
<dbReference type="RefSeq" id="WP_127487495.1">
    <property type="nucleotide sequence ID" value="NZ_CP022572.1"/>
</dbReference>